<dbReference type="HOGENOM" id="CLU_2695981_0_0_2"/>
<gene>
    <name evidence="1" type="ORF">P186_2619</name>
</gene>
<reference evidence="1 2" key="1">
    <citation type="journal article" date="2012" name="J. Bacteriol.">
        <title>Complete genome sequence of strain 1860, a crenarchaeon of the genus pyrobaculum able to grow with various electron acceptors.</title>
        <authorList>
            <person name="Mardanov A.V."/>
            <person name="Gumerov V.M."/>
            <person name="Slobodkina G.B."/>
            <person name="Beletsky A.V."/>
            <person name="Bonch-Osmolovskaya E.A."/>
            <person name="Ravin N.V."/>
            <person name="Skryabin K.G."/>
        </authorList>
    </citation>
    <scope>NUCLEOTIDE SEQUENCE [LARGE SCALE GENOMIC DNA]</scope>
    <source>
        <strain evidence="1 2">1860</strain>
    </source>
</reference>
<proteinExistence type="predicted"/>
<accession>G7VDM4</accession>
<evidence type="ECO:0000313" key="1">
    <source>
        <dbReference type="EMBL" id="AET34003.1"/>
    </source>
</evidence>
<dbReference type="KEGG" id="pyr:P186_2619"/>
<dbReference type="GeneID" id="11594220"/>
<keyword evidence="2" id="KW-1185">Reference proteome</keyword>
<sequence length="75" mass="8719">MRRALRFYDIAAGRGFYSTSYRLVEVEIRYRRGVVKRQLAVAISPYTGHECYSFAPRRSEVKSLPLTLFTKGDKI</sequence>
<organism evidence="1 2">
    <name type="scientific">Pyrobaculum ferrireducens</name>
    <dbReference type="NCBI Taxonomy" id="1104324"/>
    <lineage>
        <taxon>Archaea</taxon>
        <taxon>Thermoproteota</taxon>
        <taxon>Thermoprotei</taxon>
        <taxon>Thermoproteales</taxon>
        <taxon>Thermoproteaceae</taxon>
        <taxon>Pyrobaculum</taxon>
    </lineage>
</organism>
<evidence type="ECO:0000313" key="2">
    <source>
        <dbReference type="Proteomes" id="UP000005867"/>
    </source>
</evidence>
<dbReference type="Proteomes" id="UP000005867">
    <property type="component" value="Chromosome"/>
</dbReference>
<dbReference type="STRING" id="1104324.P186_2619"/>
<protein>
    <submittedName>
        <fullName evidence="1">Uncharacterized protein</fullName>
    </submittedName>
</protein>
<dbReference type="AlphaFoldDB" id="G7VDM4"/>
<dbReference type="BioCyc" id="PSP1104324:GJSN-2563-MONOMER"/>
<name>G7VDM4_9CREN</name>
<dbReference type="eggNOG" id="arCOG04200">
    <property type="taxonomic scope" value="Archaea"/>
</dbReference>
<dbReference type="EMBL" id="CP003098">
    <property type="protein sequence ID" value="AET34003.1"/>
    <property type="molecule type" value="Genomic_DNA"/>
</dbReference>
<dbReference type="RefSeq" id="WP_014289828.1">
    <property type="nucleotide sequence ID" value="NC_016645.1"/>
</dbReference>
<dbReference type="OrthoDB" id="25190at2157"/>